<feature type="binding site" evidence="3">
    <location>
        <position position="99"/>
    </location>
    <ligand>
        <name>substrate</name>
    </ligand>
</feature>
<dbReference type="AlphaFoldDB" id="A0A377ZQ59"/>
<dbReference type="PANTHER" id="PTHR10907:SF47">
    <property type="entry name" value="REGUCALCIN"/>
    <property type="match status" value="1"/>
</dbReference>
<comment type="cofactor">
    <cofactor evidence="3">
        <name>Zn(2+)</name>
        <dbReference type="ChEBI" id="CHEBI:29105"/>
    </cofactor>
    <text evidence="3">Binds 1 divalent metal cation per subunit.</text>
</comment>
<dbReference type="InterPro" id="IPR011042">
    <property type="entry name" value="6-blade_b-propeller_TolB-like"/>
</dbReference>
<sequence>MRIEVLLDLKTRLGESPVWDVEQQRLWWVDSLDGRLFACNAQGGAIKSWDVRQKIGSFALRQNGEGAVVALQNGVHLLDFASGELTLLHHPEADRPFNRLNDGKVDRQGRFLFGSMDMREEEPSGALYRLDADLSLHVLKKDIIVSNAPAGAPPARPSICRYLDGRNLRLGLQHRDRRSFRRTGLLPCRSQRSGAADGATVDSEGYLWNALVYAGKLVRYTPEGKVDRIIEMPVKKVTSVMFGGENLDVLYVTSMAQPPCRASRKIISCAAACSPFTTWA</sequence>
<evidence type="ECO:0000313" key="5">
    <source>
        <dbReference type="EMBL" id="STU76274.1"/>
    </source>
</evidence>
<dbReference type="Proteomes" id="UP000254487">
    <property type="component" value="Unassembled WGS sequence"/>
</dbReference>
<dbReference type="GO" id="GO:0004341">
    <property type="term" value="F:gluconolactonase activity"/>
    <property type="evidence" value="ECO:0007669"/>
    <property type="project" value="TreeGrafter"/>
</dbReference>
<feature type="binding site" evidence="3">
    <location>
        <position position="197"/>
    </location>
    <ligand>
        <name>a divalent metal cation</name>
        <dbReference type="ChEBI" id="CHEBI:60240"/>
    </ligand>
</feature>
<proteinExistence type="inferred from homology"/>
<feature type="binding site" evidence="3">
    <location>
        <position position="15"/>
    </location>
    <ligand>
        <name>a divalent metal cation</name>
        <dbReference type="ChEBI" id="CHEBI:60240"/>
    </ligand>
</feature>
<feature type="domain" description="SMP-30/Gluconolactonase/LRE-like region" evidence="4">
    <location>
        <begin position="13"/>
        <end position="255"/>
    </location>
</feature>
<dbReference type="GO" id="GO:0005509">
    <property type="term" value="F:calcium ion binding"/>
    <property type="evidence" value="ECO:0007669"/>
    <property type="project" value="TreeGrafter"/>
</dbReference>
<feature type="binding site" evidence="3">
    <location>
        <position position="101"/>
    </location>
    <ligand>
        <name>substrate</name>
    </ligand>
</feature>
<dbReference type="Gene3D" id="2.120.10.30">
    <property type="entry name" value="TolB, C-terminal domain"/>
    <property type="match status" value="1"/>
</dbReference>
<comment type="similarity">
    <text evidence="1">Belongs to the SMP-30/CGR1 family.</text>
</comment>
<dbReference type="GO" id="GO:0019853">
    <property type="term" value="P:L-ascorbic acid biosynthetic process"/>
    <property type="evidence" value="ECO:0007669"/>
    <property type="project" value="TreeGrafter"/>
</dbReference>
<dbReference type="Pfam" id="PF08450">
    <property type="entry name" value="SGL"/>
    <property type="match status" value="1"/>
</dbReference>
<dbReference type="SUPFAM" id="SSF63829">
    <property type="entry name" value="Calcium-dependent phosphotriesterase"/>
    <property type="match status" value="1"/>
</dbReference>
<feature type="binding site" evidence="3">
    <location>
        <position position="147"/>
    </location>
    <ligand>
        <name>a divalent metal cation</name>
        <dbReference type="ChEBI" id="CHEBI:60240"/>
    </ligand>
</feature>
<dbReference type="PRINTS" id="PR01790">
    <property type="entry name" value="SMP30FAMILY"/>
</dbReference>
<keyword evidence="3" id="KW-0479">Metal-binding</keyword>
<evidence type="ECO:0000259" key="4">
    <source>
        <dbReference type="Pfam" id="PF08450"/>
    </source>
</evidence>
<dbReference type="STRING" id="1218098.GCA_001598715_00470"/>
<dbReference type="PANTHER" id="PTHR10907">
    <property type="entry name" value="REGUCALCIN"/>
    <property type="match status" value="1"/>
</dbReference>
<feature type="active site" description="Proton donor/acceptor" evidence="2">
    <location>
        <position position="197"/>
    </location>
</feature>
<keyword evidence="3" id="KW-0862">Zinc</keyword>
<gene>
    <name evidence="5" type="ORF">NCTC10313_03628</name>
</gene>
<dbReference type="InterPro" id="IPR013658">
    <property type="entry name" value="SGL"/>
</dbReference>
<name>A0A377ZQ59_KLEPO</name>
<evidence type="ECO:0000313" key="6">
    <source>
        <dbReference type="Proteomes" id="UP000254487"/>
    </source>
</evidence>
<organism evidence="5 6">
    <name type="scientific">Klebsiella pneumoniae subsp. ozaenae</name>
    <dbReference type="NCBI Taxonomy" id="574"/>
    <lineage>
        <taxon>Bacteria</taxon>
        <taxon>Pseudomonadati</taxon>
        <taxon>Pseudomonadota</taxon>
        <taxon>Gammaproteobacteria</taxon>
        <taxon>Enterobacterales</taxon>
        <taxon>Enterobacteriaceae</taxon>
        <taxon>Klebsiella/Raoultella group</taxon>
        <taxon>Klebsiella</taxon>
        <taxon>Klebsiella pneumoniae complex</taxon>
    </lineage>
</organism>
<evidence type="ECO:0000256" key="3">
    <source>
        <dbReference type="PIRSR" id="PIRSR605511-2"/>
    </source>
</evidence>
<evidence type="ECO:0000256" key="1">
    <source>
        <dbReference type="ARBA" id="ARBA00008853"/>
    </source>
</evidence>
<reference evidence="5 6" key="1">
    <citation type="submission" date="2018-06" db="EMBL/GenBank/DDBJ databases">
        <authorList>
            <consortium name="Pathogen Informatics"/>
            <person name="Doyle S."/>
        </authorList>
    </citation>
    <scope>NUCLEOTIDE SEQUENCE [LARGE SCALE GENOMIC DNA]</scope>
    <source>
        <strain evidence="5 6">NCTC10313</strain>
    </source>
</reference>
<evidence type="ECO:0000256" key="2">
    <source>
        <dbReference type="PIRSR" id="PIRSR605511-1"/>
    </source>
</evidence>
<dbReference type="EMBL" id="UGLW01000003">
    <property type="protein sequence ID" value="STU76274.1"/>
    <property type="molecule type" value="Genomic_DNA"/>
</dbReference>
<accession>A0A377ZQ59</accession>
<protein>
    <submittedName>
        <fullName evidence="5">Senescence marker protein-30</fullName>
    </submittedName>
</protein>
<dbReference type="InterPro" id="IPR005511">
    <property type="entry name" value="SMP-30"/>
</dbReference>